<gene>
    <name evidence="4" type="primary">mmyP</name>
    <name evidence="4" type="ORF">TMPK1_28420</name>
</gene>
<dbReference type="GO" id="GO:0046872">
    <property type="term" value="F:metal ion binding"/>
    <property type="evidence" value="ECO:0007669"/>
    <property type="project" value="UniProtKB-KW"/>
</dbReference>
<protein>
    <recommendedName>
        <fullName evidence="6">HAD-IB family hydrolase</fullName>
    </recommendedName>
</protein>
<keyword evidence="3" id="KW-0460">Magnesium</keyword>
<dbReference type="InterPro" id="IPR050582">
    <property type="entry name" value="HAD-like_SerB"/>
</dbReference>
<dbReference type="InterPro" id="IPR023214">
    <property type="entry name" value="HAD_sf"/>
</dbReference>
<dbReference type="Proteomes" id="UP000681075">
    <property type="component" value="Unassembled WGS sequence"/>
</dbReference>
<proteinExistence type="predicted"/>
<keyword evidence="5" id="KW-1185">Reference proteome</keyword>
<dbReference type="PANTHER" id="PTHR43344">
    <property type="entry name" value="PHOSPHOSERINE PHOSPHATASE"/>
    <property type="match status" value="1"/>
</dbReference>
<evidence type="ECO:0000256" key="3">
    <source>
        <dbReference type="ARBA" id="ARBA00022842"/>
    </source>
</evidence>
<keyword evidence="2" id="KW-0378">Hydrolase</keyword>
<dbReference type="InterPro" id="IPR036412">
    <property type="entry name" value="HAD-like_sf"/>
</dbReference>
<evidence type="ECO:0000313" key="5">
    <source>
        <dbReference type="Proteomes" id="UP000681075"/>
    </source>
</evidence>
<organism evidence="4 5">
    <name type="scientific">Roseiterribacter gracilis</name>
    <dbReference type="NCBI Taxonomy" id="2812848"/>
    <lineage>
        <taxon>Bacteria</taxon>
        <taxon>Pseudomonadati</taxon>
        <taxon>Pseudomonadota</taxon>
        <taxon>Alphaproteobacteria</taxon>
        <taxon>Rhodospirillales</taxon>
        <taxon>Roseiterribacteraceae</taxon>
        <taxon>Roseiterribacter</taxon>
    </lineage>
</organism>
<dbReference type="AlphaFoldDB" id="A0A8S8XHC3"/>
<dbReference type="SUPFAM" id="SSF56784">
    <property type="entry name" value="HAD-like"/>
    <property type="match status" value="1"/>
</dbReference>
<keyword evidence="1" id="KW-0479">Metal-binding</keyword>
<dbReference type="Pfam" id="PF12710">
    <property type="entry name" value="HAD"/>
    <property type="match status" value="1"/>
</dbReference>
<comment type="caution">
    <text evidence="4">The sequence shown here is derived from an EMBL/GenBank/DDBJ whole genome shotgun (WGS) entry which is preliminary data.</text>
</comment>
<dbReference type="GO" id="GO:0016787">
    <property type="term" value="F:hydrolase activity"/>
    <property type="evidence" value="ECO:0007669"/>
    <property type="project" value="UniProtKB-KW"/>
</dbReference>
<evidence type="ECO:0008006" key="6">
    <source>
        <dbReference type="Google" id="ProtNLM"/>
    </source>
</evidence>
<evidence type="ECO:0000256" key="1">
    <source>
        <dbReference type="ARBA" id="ARBA00022723"/>
    </source>
</evidence>
<sequence length="189" mass="20442">MALFDLDGTLTRGDTLFWWIASLIGRPQASAAFARALGKLRTPNEMAADWRGRVKCAFLANVAGVETRRAAEAGARVRDTIKWRAPILDALRAHASLGHRIVVVTGAPQIYLPALLAHLPIDAMLGADLEERDGRLTGNLTAPNPVRAAKRARVEAWLAQNGPFAESWGYGNAPHDVPMLALVDHAIIV</sequence>
<dbReference type="PANTHER" id="PTHR43344:SF13">
    <property type="entry name" value="PHOSPHATASE RV3661-RELATED"/>
    <property type="match status" value="1"/>
</dbReference>
<dbReference type="Gene3D" id="1.20.1440.100">
    <property type="entry name" value="SG protein - dephosphorylation function"/>
    <property type="match status" value="1"/>
</dbReference>
<evidence type="ECO:0000313" key="4">
    <source>
        <dbReference type="EMBL" id="GIL40605.1"/>
    </source>
</evidence>
<dbReference type="NCBIfam" id="TIGR01490">
    <property type="entry name" value="HAD-SF-IB-hyp1"/>
    <property type="match status" value="1"/>
</dbReference>
<name>A0A8S8XHC3_9PROT</name>
<dbReference type="InterPro" id="IPR006385">
    <property type="entry name" value="HAD_hydro_SerB1"/>
</dbReference>
<evidence type="ECO:0000256" key="2">
    <source>
        <dbReference type="ARBA" id="ARBA00022801"/>
    </source>
</evidence>
<reference evidence="4" key="1">
    <citation type="submission" date="2021-02" db="EMBL/GenBank/DDBJ databases">
        <title>Genome sequence of Rhodospirillales sp. strain TMPK1 isolated from soil.</title>
        <authorList>
            <person name="Nakai R."/>
            <person name="Kusada H."/>
            <person name="Tamaki H."/>
        </authorList>
    </citation>
    <scope>NUCLEOTIDE SEQUENCE</scope>
    <source>
        <strain evidence="4">TMPK1</strain>
    </source>
</reference>
<dbReference type="NCBIfam" id="TIGR01488">
    <property type="entry name" value="HAD-SF-IB"/>
    <property type="match status" value="1"/>
</dbReference>
<dbReference type="RefSeq" id="WP_420243735.1">
    <property type="nucleotide sequence ID" value="NZ_BOPV01000001.1"/>
</dbReference>
<dbReference type="EMBL" id="BOPV01000001">
    <property type="protein sequence ID" value="GIL40605.1"/>
    <property type="molecule type" value="Genomic_DNA"/>
</dbReference>
<dbReference type="Gene3D" id="3.40.50.1000">
    <property type="entry name" value="HAD superfamily/HAD-like"/>
    <property type="match status" value="1"/>
</dbReference>
<accession>A0A8S8XHC3</accession>